<evidence type="ECO:0000256" key="1">
    <source>
        <dbReference type="ARBA" id="ARBA00010817"/>
    </source>
</evidence>
<sequence>VAVAHLVATDSGLARCIQSVGEFQLSVRRNRSVFEYLIRSIVYQQLSGRAAATIYGRLLDQFPYRRIRPVQLLSKTVAELRAAGLSGSKCRALQDLAEKAVAGQLPETSQLHRMTEEEIVRRLTVIWGVGRWTAEMLLIFYLGRPDILPLSDLGVRKGYQRLRGYSTLPTAEKLERAGRRWRPYRTVASWYLWRSLDTQVPIG</sequence>
<name>A0A382LHP6_9ZZZZ</name>
<keyword evidence="3" id="KW-0234">DNA repair</keyword>
<evidence type="ECO:0000313" key="5">
    <source>
        <dbReference type="EMBL" id="SVC35365.1"/>
    </source>
</evidence>
<dbReference type="GO" id="GO:0032993">
    <property type="term" value="C:protein-DNA complex"/>
    <property type="evidence" value="ECO:0007669"/>
    <property type="project" value="TreeGrafter"/>
</dbReference>
<organism evidence="5">
    <name type="scientific">marine metagenome</name>
    <dbReference type="NCBI Taxonomy" id="408172"/>
    <lineage>
        <taxon>unclassified sequences</taxon>
        <taxon>metagenomes</taxon>
        <taxon>ecological metagenomes</taxon>
    </lineage>
</organism>
<reference evidence="5" key="1">
    <citation type="submission" date="2018-05" db="EMBL/GenBank/DDBJ databases">
        <authorList>
            <person name="Lanie J.A."/>
            <person name="Ng W.-L."/>
            <person name="Kazmierczak K.M."/>
            <person name="Andrzejewski T.M."/>
            <person name="Davidsen T.M."/>
            <person name="Wayne K.J."/>
            <person name="Tettelin H."/>
            <person name="Glass J.I."/>
            <person name="Rusch D."/>
            <person name="Podicherti R."/>
            <person name="Tsui H.-C.T."/>
            <person name="Winkler M.E."/>
        </authorList>
    </citation>
    <scope>NUCLEOTIDE SEQUENCE</scope>
</reference>
<dbReference type="AlphaFoldDB" id="A0A382LHP6"/>
<dbReference type="SMART" id="SM00478">
    <property type="entry name" value="ENDO3c"/>
    <property type="match status" value="1"/>
</dbReference>
<dbReference type="EMBL" id="UINC01086684">
    <property type="protein sequence ID" value="SVC35365.1"/>
    <property type="molecule type" value="Genomic_DNA"/>
</dbReference>
<dbReference type="PANTHER" id="PTHR43003">
    <property type="entry name" value="DNA-3-METHYLADENINE GLYCOSYLASE"/>
    <property type="match status" value="1"/>
</dbReference>
<dbReference type="FunFam" id="1.10.340.30:FF:000004">
    <property type="entry name" value="DNA-3-methyladenine glycosylase II"/>
    <property type="match status" value="1"/>
</dbReference>
<protein>
    <recommendedName>
        <fullName evidence="4">HhH-GPD domain-containing protein</fullName>
    </recommendedName>
</protein>
<dbReference type="GO" id="GO:0032131">
    <property type="term" value="F:alkylated DNA binding"/>
    <property type="evidence" value="ECO:0007669"/>
    <property type="project" value="TreeGrafter"/>
</dbReference>
<dbReference type="Pfam" id="PF00730">
    <property type="entry name" value="HhH-GPD"/>
    <property type="match status" value="1"/>
</dbReference>
<dbReference type="GO" id="GO:0006307">
    <property type="term" value="P:DNA alkylation repair"/>
    <property type="evidence" value="ECO:0007669"/>
    <property type="project" value="TreeGrafter"/>
</dbReference>
<dbReference type="InterPro" id="IPR051912">
    <property type="entry name" value="Alkylbase_DNA_Glycosylase/TA"/>
</dbReference>
<dbReference type="SUPFAM" id="SSF48150">
    <property type="entry name" value="DNA-glycosylase"/>
    <property type="match status" value="1"/>
</dbReference>
<comment type="similarity">
    <text evidence="1">Belongs to the alkylbase DNA glycosidase AlkA family.</text>
</comment>
<keyword evidence="2" id="KW-0227">DNA damage</keyword>
<dbReference type="GO" id="GO:0043916">
    <property type="term" value="F:DNA-7-methylguanine glycosylase activity"/>
    <property type="evidence" value="ECO:0007669"/>
    <property type="project" value="TreeGrafter"/>
</dbReference>
<dbReference type="GO" id="GO:0005737">
    <property type="term" value="C:cytoplasm"/>
    <property type="evidence" value="ECO:0007669"/>
    <property type="project" value="TreeGrafter"/>
</dbReference>
<evidence type="ECO:0000256" key="2">
    <source>
        <dbReference type="ARBA" id="ARBA00022763"/>
    </source>
</evidence>
<evidence type="ECO:0000259" key="4">
    <source>
        <dbReference type="SMART" id="SM00478"/>
    </source>
</evidence>
<dbReference type="PANTHER" id="PTHR43003:SF5">
    <property type="entry name" value="DNA-3-METHYLADENINE GLYCOSYLASE"/>
    <property type="match status" value="1"/>
</dbReference>
<gene>
    <name evidence="5" type="ORF">METZ01_LOCUS288219</name>
</gene>
<dbReference type="InterPro" id="IPR003265">
    <property type="entry name" value="HhH-GPD_domain"/>
</dbReference>
<feature type="domain" description="HhH-GPD" evidence="4">
    <location>
        <begin position="42"/>
        <end position="197"/>
    </location>
</feature>
<dbReference type="CDD" id="cd00056">
    <property type="entry name" value="ENDO3c"/>
    <property type="match status" value="1"/>
</dbReference>
<dbReference type="GO" id="GO:0008725">
    <property type="term" value="F:DNA-3-methyladenine glycosylase activity"/>
    <property type="evidence" value="ECO:0007669"/>
    <property type="project" value="TreeGrafter"/>
</dbReference>
<proteinExistence type="inferred from homology"/>
<evidence type="ECO:0000256" key="3">
    <source>
        <dbReference type="ARBA" id="ARBA00023204"/>
    </source>
</evidence>
<dbReference type="GO" id="GO:0006285">
    <property type="term" value="P:base-excision repair, AP site formation"/>
    <property type="evidence" value="ECO:0007669"/>
    <property type="project" value="TreeGrafter"/>
</dbReference>
<dbReference type="Gene3D" id="1.10.1670.40">
    <property type="match status" value="1"/>
</dbReference>
<dbReference type="InterPro" id="IPR011257">
    <property type="entry name" value="DNA_glycosylase"/>
</dbReference>
<feature type="non-terminal residue" evidence="5">
    <location>
        <position position="1"/>
    </location>
</feature>
<accession>A0A382LHP6</accession>
<dbReference type="Gene3D" id="1.10.340.30">
    <property type="entry name" value="Hypothetical protein, domain 2"/>
    <property type="match status" value="1"/>
</dbReference>